<keyword evidence="5 9" id="KW-0479">Metal-binding</keyword>
<organism evidence="11">
    <name type="scientific">Dipterosiphonia australica</name>
    <dbReference type="NCBI Taxonomy" id="2007208"/>
    <lineage>
        <taxon>Eukaryota</taxon>
        <taxon>Rhodophyta</taxon>
        <taxon>Florideophyceae</taxon>
        <taxon>Rhodymeniophycidae</taxon>
        <taxon>Ceramiales</taxon>
        <taxon>Rhodomelaceae</taxon>
        <taxon>Herposiphonieae</taxon>
        <taxon>Dipterosiphonia</taxon>
    </lineage>
</organism>
<feature type="domain" description="2Fe-2S ferredoxin-type" evidence="10">
    <location>
        <begin position="4"/>
        <end position="95"/>
    </location>
</feature>
<keyword evidence="4 9" id="KW-0001">2Fe-2S</keyword>
<sequence>MTDYNITLNLPNGSSEKFTCADDTYILDVADEIGIGMPYSCRAGACSTCAGILLEGEVDQKDQTFLDDDQIQENFILTCVSYPKKDCVIITDQEDKLYEQ</sequence>
<evidence type="ECO:0000256" key="1">
    <source>
        <dbReference type="ARBA" id="ARBA00007874"/>
    </source>
</evidence>
<gene>
    <name evidence="11" type="primary">petF</name>
</gene>
<dbReference type="EMBL" id="MF101444">
    <property type="protein sequence ID" value="ARW66897.1"/>
    <property type="molecule type" value="Genomic_DNA"/>
</dbReference>
<dbReference type="GO" id="GO:0009507">
    <property type="term" value="C:chloroplast"/>
    <property type="evidence" value="ECO:0007669"/>
    <property type="project" value="UniProtKB-SubCell"/>
</dbReference>
<keyword evidence="7 9" id="KW-0408">Iron</keyword>
<dbReference type="GO" id="GO:0051537">
    <property type="term" value="F:2 iron, 2 sulfur cluster binding"/>
    <property type="evidence" value="ECO:0007669"/>
    <property type="project" value="UniProtKB-KW"/>
</dbReference>
<dbReference type="GO" id="GO:0009055">
    <property type="term" value="F:electron transfer activity"/>
    <property type="evidence" value="ECO:0007669"/>
    <property type="project" value="InterPro"/>
</dbReference>
<proteinExistence type="inferred from homology"/>
<dbReference type="PANTHER" id="PTHR43112:SF3">
    <property type="entry name" value="FERREDOXIN-2, CHLOROPLASTIC"/>
    <property type="match status" value="1"/>
</dbReference>
<dbReference type="InterPro" id="IPR001041">
    <property type="entry name" value="2Fe-2S_ferredoxin-type"/>
</dbReference>
<keyword evidence="6 9" id="KW-0249">Electron transport</keyword>
<protein>
    <recommendedName>
        <fullName evidence="2 9">Ferredoxin</fullName>
    </recommendedName>
</protein>
<dbReference type="CDD" id="cd00207">
    <property type="entry name" value="fer2"/>
    <property type="match status" value="1"/>
</dbReference>
<dbReference type="SUPFAM" id="SSF54292">
    <property type="entry name" value="2Fe-2S ferredoxin-like"/>
    <property type="match status" value="1"/>
</dbReference>
<keyword evidence="3 9" id="KW-0813">Transport</keyword>
<dbReference type="Pfam" id="PF00111">
    <property type="entry name" value="Fer2"/>
    <property type="match status" value="1"/>
</dbReference>
<dbReference type="Gene3D" id="3.10.20.30">
    <property type="match status" value="1"/>
</dbReference>
<dbReference type="InterPro" id="IPR006058">
    <property type="entry name" value="2Fe2S_fd_BS"/>
</dbReference>
<evidence type="ECO:0000256" key="8">
    <source>
        <dbReference type="ARBA" id="ARBA00023014"/>
    </source>
</evidence>
<comment type="function">
    <text evidence="9">Ferredoxins are iron-sulfur proteins that transfer electrons in a wide variety of metabolic reactions.</text>
</comment>
<keyword evidence="9 11" id="KW-0934">Plastid</keyword>
<reference evidence="11" key="1">
    <citation type="journal article" date="2017" name="J. Phycol.">
        <title>Analysis of chloroplast genomes and a supermatrix inform reclassification of the Rhodomelaceae (Rhodophyta).</title>
        <authorList>
            <person name="Diaz-Tapia P."/>
            <person name="Maggs C.A."/>
            <person name="West J.A."/>
            <person name="Verbruggen H."/>
        </authorList>
    </citation>
    <scope>NUCLEOTIDE SEQUENCE</scope>
    <source>
        <strain evidence="11">PD1107</strain>
    </source>
</reference>
<dbReference type="PANTHER" id="PTHR43112">
    <property type="entry name" value="FERREDOXIN"/>
    <property type="match status" value="1"/>
</dbReference>
<comment type="similarity">
    <text evidence="1 9">Belongs to the 2Fe2S plant-type ferredoxin family.</text>
</comment>
<evidence type="ECO:0000256" key="5">
    <source>
        <dbReference type="ARBA" id="ARBA00022723"/>
    </source>
</evidence>
<dbReference type="AlphaFoldDB" id="A0A1Z1MLC8"/>
<evidence type="ECO:0000313" key="11">
    <source>
        <dbReference type="EMBL" id="ARW66897.1"/>
    </source>
</evidence>
<dbReference type="NCBIfam" id="TIGR02008">
    <property type="entry name" value="fdx_plant"/>
    <property type="match status" value="1"/>
</dbReference>
<comment type="subcellular location">
    <subcellularLocation>
        <location evidence="9">Plastid</location>
        <location evidence="9">Chloroplast</location>
    </subcellularLocation>
</comment>
<keyword evidence="8 9" id="KW-0411">Iron-sulfur</keyword>
<dbReference type="GO" id="GO:0046872">
    <property type="term" value="F:metal ion binding"/>
    <property type="evidence" value="ECO:0007669"/>
    <property type="project" value="UniProtKB-KW"/>
</dbReference>
<evidence type="ECO:0000256" key="9">
    <source>
        <dbReference type="RuleBase" id="RU364001"/>
    </source>
</evidence>
<comment type="cofactor">
    <cofactor evidence="9">
        <name>[2Fe-2S] cluster</name>
        <dbReference type="ChEBI" id="CHEBI:190135"/>
    </cofactor>
    <text evidence="9">Binds 1 [2Fe-2S] cluster.</text>
</comment>
<evidence type="ECO:0000256" key="3">
    <source>
        <dbReference type="ARBA" id="ARBA00022448"/>
    </source>
</evidence>
<dbReference type="InterPro" id="IPR012675">
    <property type="entry name" value="Beta-grasp_dom_sf"/>
</dbReference>
<dbReference type="InterPro" id="IPR036010">
    <property type="entry name" value="2Fe-2S_ferredoxin-like_sf"/>
</dbReference>
<dbReference type="PROSITE" id="PS51085">
    <property type="entry name" value="2FE2S_FER_2"/>
    <property type="match status" value="1"/>
</dbReference>
<accession>A0A1Z1MLC8</accession>
<evidence type="ECO:0000256" key="2">
    <source>
        <dbReference type="ARBA" id="ARBA00013529"/>
    </source>
</evidence>
<evidence type="ECO:0000256" key="6">
    <source>
        <dbReference type="ARBA" id="ARBA00022982"/>
    </source>
</evidence>
<name>A0A1Z1MLC8_9FLOR</name>
<dbReference type="PROSITE" id="PS00197">
    <property type="entry name" value="2FE2S_FER_1"/>
    <property type="match status" value="1"/>
</dbReference>
<dbReference type="InterPro" id="IPR010241">
    <property type="entry name" value="Fd_pln"/>
</dbReference>
<evidence type="ECO:0000256" key="7">
    <source>
        <dbReference type="ARBA" id="ARBA00023004"/>
    </source>
</evidence>
<dbReference type="GO" id="GO:0022900">
    <property type="term" value="P:electron transport chain"/>
    <property type="evidence" value="ECO:0007669"/>
    <property type="project" value="InterPro"/>
</dbReference>
<dbReference type="GeneID" id="33360112"/>
<evidence type="ECO:0000256" key="4">
    <source>
        <dbReference type="ARBA" id="ARBA00022714"/>
    </source>
</evidence>
<evidence type="ECO:0000259" key="10">
    <source>
        <dbReference type="PROSITE" id="PS51085"/>
    </source>
</evidence>
<keyword evidence="9 11" id="KW-0150">Chloroplast</keyword>
<dbReference type="RefSeq" id="YP_009397711.1">
    <property type="nucleotide sequence ID" value="NC_035288.1"/>
</dbReference>
<geneLocation type="chloroplast" evidence="11"/>